<dbReference type="AlphaFoldDB" id="A0A225UN74"/>
<dbReference type="Proteomes" id="UP000198211">
    <property type="component" value="Unassembled WGS sequence"/>
</dbReference>
<gene>
    <name evidence="1" type="ORF">PHMEG_00036407</name>
</gene>
<evidence type="ECO:0000313" key="2">
    <source>
        <dbReference type="Proteomes" id="UP000198211"/>
    </source>
</evidence>
<evidence type="ECO:0000313" key="1">
    <source>
        <dbReference type="EMBL" id="OWY93996.1"/>
    </source>
</evidence>
<comment type="caution">
    <text evidence="1">The sequence shown here is derived from an EMBL/GenBank/DDBJ whole genome shotgun (WGS) entry which is preliminary data.</text>
</comment>
<reference evidence="2" key="1">
    <citation type="submission" date="2017-03" db="EMBL/GenBank/DDBJ databases">
        <title>Phytopthora megakarya and P. palmivora, two closely related causual agents of cacao black pod achieved similar genome size and gene model numbers by different mechanisms.</title>
        <authorList>
            <person name="Ali S."/>
            <person name="Shao J."/>
            <person name="Larry D.J."/>
            <person name="Kronmiller B."/>
            <person name="Shen D."/>
            <person name="Strem M.D."/>
            <person name="Melnick R.L."/>
            <person name="Guiltinan M.J."/>
            <person name="Tyler B.M."/>
            <person name="Meinhardt L.W."/>
            <person name="Bailey B.A."/>
        </authorList>
    </citation>
    <scope>NUCLEOTIDE SEQUENCE [LARGE SCALE GENOMIC DNA]</scope>
    <source>
        <strain evidence="2">zdho120</strain>
    </source>
</reference>
<organism evidence="1 2">
    <name type="scientific">Phytophthora megakarya</name>
    <dbReference type="NCBI Taxonomy" id="4795"/>
    <lineage>
        <taxon>Eukaryota</taxon>
        <taxon>Sar</taxon>
        <taxon>Stramenopiles</taxon>
        <taxon>Oomycota</taxon>
        <taxon>Peronosporomycetes</taxon>
        <taxon>Peronosporales</taxon>
        <taxon>Peronosporaceae</taxon>
        <taxon>Phytophthora</taxon>
    </lineage>
</organism>
<dbReference type="EMBL" id="NBNE01015085">
    <property type="protein sequence ID" value="OWY93996.1"/>
    <property type="molecule type" value="Genomic_DNA"/>
</dbReference>
<accession>A0A225UN74</accession>
<protein>
    <submittedName>
        <fullName evidence="1">Uncharacterized protein</fullName>
    </submittedName>
</protein>
<keyword evidence="2" id="KW-1185">Reference proteome</keyword>
<proteinExistence type="predicted"/>
<name>A0A225UN74_9STRA</name>
<sequence>MTTSIANSFSGSLLEVLCDLELGINKSDVTDELLLDKITSTISARTTLSRMWRQNSRSSQTVIEERGWAECFTDQEDIKLKSKLLIGSIEPRALRKDVEAILASKDRSARKYERALIKIILNKALQHEREFHRRKQQRPGNREND</sequence>